<gene>
    <name evidence="1" type="ORF">BRLA_c031290</name>
</gene>
<dbReference type="AlphaFoldDB" id="A0A075R7P4"/>
<accession>A0A075R7P4</accession>
<reference evidence="1 2" key="1">
    <citation type="journal article" date="2011" name="J. Bacteriol.">
        <title>Genome sequence of Brevibacillus laterosporus LMG 15441, a pathogen of invertebrates.</title>
        <authorList>
            <person name="Djukic M."/>
            <person name="Poehlein A."/>
            <person name="Thurmer A."/>
            <person name="Daniel R."/>
        </authorList>
    </citation>
    <scope>NUCLEOTIDE SEQUENCE [LARGE SCALE GENOMIC DNA]</scope>
    <source>
        <strain evidence="1 2">LMG 15441</strain>
    </source>
</reference>
<dbReference type="KEGG" id="blr:BRLA_c031290"/>
<dbReference type="EMBL" id="CP007806">
    <property type="protein sequence ID" value="AIG27441.1"/>
    <property type="molecule type" value="Genomic_DNA"/>
</dbReference>
<dbReference type="STRING" id="1042163.BRLA_c031290"/>
<keyword evidence="2" id="KW-1185">Reference proteome</keyword>
<dbReference type="HOGENOM" id="CLU_107917_2_0_9"/>
<name>A0A075R7P4_BRELA</name>
<dbReference type="eggNOG" id="COG0677">
    <property type="taxonomic scope" value="Bacteria"/>
</dbReference>
<protein>
    <submittedName>
        <fullName evidence="1">Phage transcriptional regulator, ArpU family protein</fullName>
    </submittedName>
</protein>
<dbReference type="InterPro" id="IPR006524">
    <property type="entry name" value="ArpU-like"/>
</dbReference>
<dbReference type="NCBIfam" id="TIGR01637">
    <property type="entry name" value="phage_arpU"/>
    <property type="match status" value="1"/>
</dbReference>
<proteinExistence type="predicted"/>
<organism evidence="1 2">
    <name type="scientific">Brevibacillus laterosporus LMG 15441</name>
    <dbReference type="NCBI Taxonomy" id="1042163"/>
    <lineage>
        <taxon>Bacteria</taxon>
        <taxon>Bacillati</taxon>
        <taxon>Bacillota</taxon>
        <taxon>Bacilli</taxon>
        <taxon>Bacillales</taxon>
        <taxon>Paenibacillaceae</taxon>
        <taxon>Brevibacillus</taxon>
    </lineage>
</organism>
<evidence type="ECO:0000313" key="1">
    <source>
        <dbReference type="EMBL" id="AIG27441.1"/>
    </source>
</evidence>
<evidence type="ECO:0000313" key="2">
    <source>
        <dbReference type="Proteomes" id="UP000005850"/>
    </source>
</evidence>
<sequence>MDKQYYTTRYFRGGIDVFKQLSLLPEINRIETEKKVKEALDLARTFIQMGFHPGIMASTTSSYSLIPPTITNNFHSSTENVAVKNVDIEMQRREHVDKVLLAVRRLSKKERELIKIRWFGEDDLTDVEAYVDLDMTHATYYRIRGRAFYKLAFALRIEEYNLN</sequence>
<dbReference type="Proteomes" id="UP000005850">
    <property type="component" value="Chromosome"/>
</dbReference>